<dbReference type="InterPro" id="IPR005333">
    <property type="entry name" value="Transcription_factor_TCP"/>
</dbReference>
<protein>
    <submittedName>
        <fullName evidence="8">Transcription factor</fullName>
    </submittedName>
</protein>
<feature type="region of interest" description="Disordered" evidence="6">
    <location>
        <begin position="1"/>
        <end position="31"/>
    </location>
</feature>
<evidence type="ECO:0000256" key="3">
    <source>
        <dbReference type="ARBA" id="ARBA00023125"/>
    </source>
</evidence>
<comment type="caution">
    <text evidence="8">The sequence shown here is derived from an EMBL/GenBank/DDBJ whole genome shotgun (WGS) entry which is preliminary data.</text>
</comment>
<evidence type="ECO:0000313" key="9">
    <source>
        <dbReference type="Proteomes" id="UP000325081"/>
    </source>
</evidence>
<reference evidence="9" key="1">
    <citation type="journal article" date="2019" name="Curr. Biol.">
        <title>Genome Sequence of Striga asiatica Provides Insight into the Evolution of Plant Parasitism.</title>
        <authorList>
            <person name="Yoshida S."/>
            <person name="Kim S."/>
            <person name="Wafula E.K."/>
            <person name="Tanskanen J."/>
            <person name="Kim Y.M."/>
            <person name="Honaas L."/>
            <person name="Yang Z."/>
            <person name="Spallek T."/>
            <person name="Conn C.E."/>
            <person name="Ichihashi Y."/>
            <person name="Cheong K."/>
            <person name="Cui S."/>
            <person name="Der J.P."/>
            <person name="Gundlach H."/>
            <person name="Jiao Y."/>
            <person name="Hori C."/>
            <person name="Ishida J.K."/>
            <person name="Kasahara H."/>
            <person name="Kiba T."/>
            <person name="Kim M.S."/>
            <person name="Koo N."/>
            <person name="Laohavisit A."/>
            <person name="Lee Y.H."/>
            <person name="Lumba S."/>
            <person name="McCourt P."/>
            <person name="Mortimer J.C."/>
            <person name="Mutuku J.M."/>
            <person name="Nomura T."/>
            <person name="Sasaki-Sekimoto Y."/>
            <person name="Seto Y."/>
            <person name="Wang Y."/>
            <person name="Wakatake T."/>
            <person name="Sakakibara H."/>
            <person name="Demura T."/>
            <person name="Yamaguchi S."/>
            <person name="Yoneyama K."/>
            <person name="Manabe R.I."/>
            <person name="Nelson D.C."/>
            <person name="Schulman A.H."/>
            <person name="Timko M.P."/>
            <person name="dePamphilis C.W."/>
            <person name="Choi D."/>
            <person name="Shirasu K."/>
        </authorList>
    </citation>
    <scope>NUCLEOTIDE SEQUENCE [LARGE SCALE GENOMIC DNA]</scope>
    <source>
        <strain evidence="9">cv. UVA1</strain>
    </source>
</reference>
<evidence type="ECO:0000256" key="1">
    <source>
        <dbReference type="ARBA" id="ARBA00004123"/>
    </source>
</evidence>
<organism evidence="8 9">
    <name type="scientific">Striga asiatica</name>
    <name type="common">Asiatic witchweed</name>
    <name type="synonym">Buchnera asiatica</name>
    <dbReference type="NCBI Taxonomy" id="4170"/>
    <lineage>
        <taxon>Eukaryota</taxon>
        <taxon>Viridiplantae</taxon>
        <taxon>Streptophyta</taxon>
        <taxon>Embryophyta</taxon>
        <taxon>Tracheophyta</taxon>
        <taxon>Spermatophyta</taxon>
        <taxon>Magnoliopsida</taxon>
        <taxon>eudicotyledons</taxon>
        <taxon>Gunneridae</taxon>
        <taxon>Pentapetalae</taxon>
        <taxon>asterids</taxon>
        <taxon>lamiids</taxon>
        <taxon>Lamiales</taxon>
        <taxon>Orobanchaceae</taxon>
        <taxon>Buchnereae</taxon>
        <taxon>Striga</taxon>
    </lineage>
</organism>
<feature type="region of interest" description="Disordered" evidence="6">
    <location>
        <begin position="349"/>
        <end position="379"/>
    </location>
</feature>
<dbReference type="PROSITE" id="PS51369">
    <property type="entry name" value="TCP"/>
    <property type="match status" value="1"/>
</dbReference>
<dbReference type="GO" id="GO:0043565">
    <property type="term" value="F:sequence-specific DNA binding"/>
    <property type="evidence" value="ECO:0007669"/>
    <property type="project" value="TreeGrafter"/>
</dbReference>
<dbReference type="PANTHER" id="PTHR31072">
    <property type="entry name" value="TRANSCRIPTION FACTOR TCP4-RELATED"/>
    <property type="match status" value="1"/>
</dbReference>
<keyword evidence="3" id="KW-0238">DNA-binding</keyword>
<dbReference type="AlphaFoldDB" id="A0A5A7P3M5"/>
<feature type="compositionally biased region" description="Low complexity" evidence="6">
    <location>
        <begin position="198"/>
        <end position="209"/>
    </location>
</feature>
<dbReference type="EMBL" id="BKCP01001558">
    <property type="protein sequence ID" value="GER27134.1"/>
    <property type="molecule type" value="Genomic_DNA"/>
</dbReference>
<feature type="compositionally biased region" description="Basic and acidic residues" evidence="6">
    <location>
        <begin position="364"/>
        <end position="379"/>
    </location>
</feature>
<dbReference type="OrthoDB" id="1426352at2759"/>
<keyword evidence="5" id="KW-0539">Nucleus</keyword>
<keyword evidence="2" id="KW-0805">Transcription regulation</keyword>
<feature type="region of interest" description="Disordered" evidence="6">
    <location>
        <begin position="187"/>
        <end position="225"/>
    </location>
</feature>
<dbReference type="GO" id="GO:0005634">
    <property type="term" value="C:nucleus"/>
    <property type="evidence" value="ECO:0007669"/>
    <property type="project" value="UniProtKB-SubCell"/>
</dbReference>
<evidence type="ECO:0000256" key="4">
    <source>
        <dbReference type="ARBA" id="ARBA00023163"/>
    </source>
</evidence>
<name>A0A5A7P3M5_STRAF</name>
<evidence type="ECO:0000256" key="2">
    <source>
        <dbReference type="ARBA" id="ARBA00023015"/>
    </source>
</evidence>
<keyword evidence="4" id="KW-0804">Transcription</keyword>
<evidence type="ECO:0000256" key="6">
    <source>
        <dbReference type="SAM" id="MobiDB-lite"/>
    </source>
</evidence>
<feature type="domain" description="TCP" evidence="7">
    <location>
        <begin position="71"/>
        <end position="125"/>
    </location>
</feature>
<proteinExistence type="predicted"/>
<dbReference type="PANTHER" id="PTHR31072:SF218">
    <property type="entry name" value="TRANSCRIPTION FACTOR TCP11-RELATED"/>
    <property type="match status" value="1"/>
</dbReference>
<gene>
    <name evidence="8" type="ORF">STAS_02814</name>
</gene>
<evidence type="ECO:0000256" key="5">
    <source>
        <dbReference type="ARBA" id="ARBA00023242"/>
    </source>
</evidence>
<dbReference type="GO" id="GO:0003700">
    <property type="term" value="F:DNA-binding transcription factor activity"/>
    <property type="evidence" value="ECO:0007669"/>
    <property type="project" value="InterPro"/>
</dbReference>
<evidence type="ECO:0000259" key="7">
    <source>
        <dbReference type="PROSITE" id="PS51369"/>
    </source>
</evidence>
<evidence type="ECO:0000313" key="8">
    <source>
        <dbReference type="EMBL" id="GER27134.1"/>
    </source>
</evidence>
<feature type="compositionally biased region" description="Basic residues" evidence="6">
    <location>
        <begin position="1"/>
        <end position="12"/>
    </location>
</feature>
<accession>A0A5A7P3M5</accession>
<sequence length="379" mass="40064">MNGDHHHHHHHDRPIFPFKRKEDNSSSSTIVFPSSSLINPNNTIRAAATTTTDFKSAFVEEPSAKKLRTSTKDRHTKVDGRGRRIRMPAICAARVFQLTRELGHKSEGETIEWLLRQAEPAVIAATGTGTIPANFASLNISLRSSCSSISFPSSYDFSPGYGFRGMSPESYPAATLLNFQAASLNPSFTPAKQESRGNHNNNGDCNSNSFDLSEAGEEEGLGRRQRAEQELLQPPPAGHQIGSYLLQSSAGAMPAGQGMIPANFWMLANSGRNRVVGAAAGGGGDSIWTFPSVNIGSGSVAAVYRGTMSTGLQFVNFPVPVALQLGGGGGGEMGEGQLGMLAGMNPYRAGDGGVSEGQASWSHGDGDERHGHAGGSHDS</sequence>
<dbReference type="Pfam" id="PF03634">
    <property type="entry name" value="TCP"/>
    <property type="match status" value="1"/>
</dbReference>
<dbReference type="InterPro" id="IPR017887">
    <property type="entry name" value="TF_TCP_subgr"/>
</dbReference>
<dbReference type="Proteomes" id="UP000325081">
    <property type="component" value="Unassembled WGS sequence"/>
</dbReference>
<keyword evidence="9" id="KW-1185">Reference proteome</keyword>
<comment type="subcellular location">
    <subcellularLocation>
        <location evidence="1">Nucleus</location>
    </subcellularLocation>
</comment>